<keyword evidence="1" id="KW-0732">Signal</keyword>
<dbReference type="InterPro" id="IPR020889">
    <property type="entry name" value="LipoPS_assembly_LptD"/>
</dbReference>
<protein>
    <recommendedName>
        <fullName evidence="1">LPS-assembly protein LptD</fullName>
    </recommendedName>
</protein>
<dbReference type="RefSeq" id="WP_076658552.1">
    <property type="nucleotide sequence ID" value="NZ_FTPR01000001.1"/>
</dbReference>
<dbReference type="Pfam" id="PF04453">
    <property type="entry name" value="LptD"/>
    <property type="match status" value="1"/>
</dbReference>
<dbReference type="Proteomes" id="UP000186997">
    <property type="component" value="Unassembled WGS sequence"/>
</dbReference>
<comment type="subunit">
    <text evidence="1">Component of the lipopolysaccharide transport and assembly complex.</text>
</comment>
<keyword evidence="1" id="KW-0472">Membrane</keyword>
<gene>
    <name evidence="1" type="primary">lptD</name>
    <name evidence="3" type="ORF">SAMN05421665_0942</name>
</gene>
<feature type="signal peptide" evidence="1">
    <location>
        <begin position="1"/>
        <end position="18"/>
    </location>
</feature>
<dbReference type="PANTHER" id="PTHR30189">
    <property type="entry name" value="LPS-ASSEMBLY PROTEIN"/>
    <property type="match status" value="1"/>
</dbReference>
<keyword evidence="1" id="KW-0998">Cell outer membrane</keyword>
<comment type="subcellular location">
    <subcellularLocation>
        <location evidence="1">Cell outer membrane</location>
    </subcellularLocation>
</comment>
<dbReference type="GO" id="GO:0015920">
    <property type="term" value="P:lipopolysaccharide transport"/>
    <property type="evidence" value="ECO:0007669"/>
    <property type="project" value="InterPro"/>
</dbReference>
<proteinExistence type="inferred from homology"/>
<comment type="similarity">
    <text evidence="1">Belongs to the LptD family.</text>
</comment>
<sequence length="699" mass="76757" precursor="true">MRVFLVILMLCLPLSLHAQGAATLVADRVALTEDEQLIASGNVEVLFDGSRLTASEIVFDRASDTLQIVGPIIVQAADGTIFTADRATLDPRLENGILQGARIVLQQQLQVASNQIDRRDGRYSQLYKTTATSCRVCGTQTPLWEIRAEQVIHDSEERQLYFRNATLRVRGIPVLWLPRMRLPDPSLDRASGLLTPEQRNTTQLGFGIKLPYFITLGDHRDLTLTPYISPETTTLELRYRQASANGNLTVQGAVSDDTLLPEARSYLFAEGRFKLADAYQLNFDIETASDPAYLLDYGYSDIDRLESAVQLLRVMDDTLFNARLTNYESLRDDEDDESLPPIIADLAYETRYEPAFGGVLRYGTSLDAAYRYSTTDGDAGRDIGRIGAAGAWSDSWVLPYGFVADMQTGLRTDVYFVSDDVDFENEDVRAASSIGGTLRWPLGRVGTAGTTHLLEPVASLSWAETYGGTPPNEDSLRTELDRANLFALSRYAGDDRIETGLQAAAGLTWTRLGGRGVNSVLSFGRVFRQDVQDGFTNTSGLNGLNSDWLIAGQFTAPGGFLFDTRSLWNGVQDLTVTDSRIAWQNDRISLGANYVWLGPDPEEDRLETSSEWTVDAGFVINDAWSLEVDARYDLAAERPVRAGAILQWRNECVTVDVSASRRFTSSSTVEPTTTFGISGSIGSFSTGRATGGLATGCGN</sequence>
<dbReference type="OrthoDB" id="9760225at2"/>
<dbReference type="InterPro" id="IPR007543">
    <property type="entry name" value="LptD_C"/>
</dbReference>
<feature type="domain" description="LptD C-terminal" evidence="2">
    <location>
        <begin position="264"/>
        <end position="607"/>
    </location>
</feature>
<dbReference type="GO" id="GO:1990351">
    <property type="term" value="C:transporter complex"/>
    <property type="evidence" value="ECO:0007669"/>
    <property type="project" value="TreeGrafter"/>
</dbReference>
<dbReference type="STRING" id="287098.SAMN05421665_0942"/>
<dbReference type="GO" id="GO:0043165">
    <property type="term" value="P:Gram-negative-bacterium-type cell outer membrane assembly"/>
    <property type="evidence" value="ECO:0007669"/>
    <property type="project" value="UniProtKB-UniRule"/>
</dbReference>
<organism evidence="3 4">
    <name type="scientific">Yoonia rosea</name>
    <dbReference type="NCBI Taxonomy" id="287098"/>
    <lineage>
        <taxon>Bacteria</taxon>
        <taxon>Pseudomonadati</taxon>
        <taxon>Pseudomonadota</taxon>
        <taxon>Alphaproteobacteria</taxon>
        <taxon>Rhodobacterales</taxon>
        <taxon>Paracoccaceae</taxon>
        <taxon>Yoonia</taxon>
    </lineage>
</organism>
<dbReference type="HAMAP" id="MF_01411">
    <property type="entry name" value="LPS_assembly_LptD"/>
    <property type="match status" value="1"/>
</dbReference>
<keyword evidence="4" id="KW-1185">Reference proteome</keyword>
<dbReference type="EMBL" id="FTPR01000001">
    <property type="protein sequence ID" value="SIT79443.1"/>
    <property type="molecule type" value="Genomic_DNA"/>
</dbReference>
<evidence type="ECO:0000256" key="1">
    <source>
        <dbReference type="HAMAP-Rule" id="MF_01411"/>
    </source>
</evidence>
<evidence type="ECO:0000259" key="2">
    <source>
        <dbReference type="Pfam" id="PF04453"/>
    </source>
</evidence>
<dbReference type="InterPro" id="IPR050218">
    <property type="entry name" value="LptD"/>
</dbReference>
<dbReference type="GO" id="GO:0009279">
    <property type="term" value="C:cell outer membrane"/>
    <property type="evidence" value="ECO:0007669"/>
    <property type="project" value="UniProtKB-SubCell"/>
</dbReference>
<evidence type="ECO:0000313" key="3">
    <source>
        <dbReference type="EMBL" id="SIT79443.1"/>
    </source>
</evidence>
<comment type="caution">
    <text evidence="1">Lacks conserved residue(s) required for the propagation of feature annotation.</text>
</comment>
<dbReference type="AlphaFoldDB" id="A0A1R3WS44"/>
<dbReference type="PANTHER" id="PTHR30189:SF1">
    <property type="entry name" value="LPS-ASSEMBLY PROTEIN LPTD"/>
    <property type="match status" value="1"/>
</dbReference>
<reference evidence="4" key="1">
    <citation type="submission" date="2017-01" db="EMBL/GenBank/DDBJ databases">
        <authorList>
            <person name="Varghese N."/>
            <person name="Submissions S."/>
        </authorList>
    </citation>
    <scope>NUCLEOTIDE SEQUENCE [LARGE SCALE GENOMIC DNA]</scope>
    <source>
        <strain evidence="4">DSM 29591</strain>
    </source>
</reference>
<name>A0A1R3WS44_9RHOB</name>
<accession>A0A1R3WS44</accession>
<feature type="chain" id="PRO_5013413643" description="LPS-assembly protein LptD" evidence="1">
    <location>
        <begin position="19"/>
        <end position="699"/>
    </location>
</feature>
<evidence type="ECO:0000313" key="4">
    <source>
        <dbReference type="Proteomes" id="UP000186997"/>
    </source>
</evidence>
<comment type="function">
    <text evidence="1">Involved in the assembly of lipopolysaccharide (LPS) at the surface of the outer membrane.</text>
</comment>